<reference evidence="4" key="1">
    <citation type="journal article" date="2014" name="Int. J. Syst. Evol. Microbiol.">
        <title>Complete genome sequence of Corynebacterium casei LMG S-19264T (=DSM 44701T), isolated from a smear-ripened cheese.</title>
        <authorList>
            <consortium name="US DOE Joint Genome Institute (JGI-PGF)"/>
            <person name="Walter F."/>
            <person name="Albersmeier A."/>
            <person name="Kalinowski J."/>
            <person name="Ruckert C."/>
        </authorList>
    </citation>
    <scope>NUCLEOTIDE SEQUENCE</scope>
    <source>
        <strain evidence="4">JCM 31311</strain>
    </source>
</reference>
<dbReference type="InterPro" id="IPR001434">
    <property type="entry name" value="OmcB-like_DUF11"/>
</dbReference>
<feature type="chain" id="PRO_5038033545" description="DUF11 domain-containing protein" evidence="2">
    <location>
        <begin position="22"/>
        <end position="665"/>
    </location>
</feature>
<feature type="domain" description="DUF11" evidence="3">
    <location>
        <begin position="546"/>
        <end position="597"/>
    </location>
</feature>
<feature type="region of interest" description="Disordered" evidence="1">
    <location>
        <begin position="64"/>
        <end position="91"/>
    </location>
</feature>
<dbReference type="Pfam" id="PF01345">
    <property type="entry name" value="DUF11"/>
    <property type="match status" value="1"/>
</dbReference>
<keyword evidence="5" id="KW-1185">Reference proteome</keyword>
<gene>
    <name evidence="4" type="ORF">GCM10008957_17410</name>
</gene>
<sequence>MKKSLSFLSLMVALAAGAASAGGTTAGTTITNIATINYSDDTGITQPPVDSPPVKTVVSPVPGFTITPNQTTTGTNQTDAPDYAKPGQSKNAKPGDTVAYPYILTNTGNVNGESYTLTNGTVGGTGTGLTPAKYYPASADTDNSGTLSPAEIAAATPITTITGVAKDGVVNFFQVYTIPTTATDAQTFGADPVGTRIPNTAAGSEPATPYTQPYDSNNSNLTTVQRTDAVLIGPKTDANADGKNDTTLSPVAPYQSPDSTPVTITPVGDVQSAPATTATTQVTFTNTVQNPGNRPDTFDITGVPANLPTGATVTYIDPVTNKPLTDTDGDGKPDTGPVPAGTSKDILVVVTFPAGSTTTDTTKQPTVVVTATSANDPAKSDPTTDKVLLPGVLFGDKPTTPGANPDPTPAPTHTTTPPTTTTGSTTTPLTDLPLEIKNTGGTTEPFTPVGTVTFDTPNGPVIKPITYLPDANCDGTADSTTAITVTPPLAPGAVYCLIPVVDIPNNAYPGSYPMTQTVTGNTTGVTASDKNDTITVPKTGTPKDYITKTADKTDAKPGDNVTYSIVGINKSNANFTNTIISDKVPTNTTFKSLSATTTVPGASVLYRLTPSGGMAGAWTSVAPTAVAAGTLIEIGANTNGDSVIDKNDIIKPGQELDATFVVTVN</sequence>
<dbReference type="Proteomes" id="UP000603865">
    <property type="component" value="Unassembled WGS sequence"/>
</dbReference>
<evidence type="ECO:0000256" key="1">
    <source>
        <dbReference type="SAM" id="MobiDB-lite"/>
    </source>
</evidence>
<feature type="region of interest" description="Disordered" evidence="1">
    <location>
        <begin position="201"/>
        <end position="220"/>
    </location>
</feature>
<accession>A0A918F663</accession>
<feature type="compositionally biased region" description="Low complexity" evidence="1">
    <location>
        <begin position="64"/>
        <end position="78"/>
    </location>
</feature>
<evidence type="ECO:0000313" key="4">
    <source>
        <dbReference type="EMBL" id="GGR05024.1"/>
    </source>
</evidence>
<reference evidence="4" key="2">
    <citation type="submission" date="2020-09" db="EMBL/GenBank/DDBJ databases">
        <authorList>
            <person name="Sun Q."/>
            <person name="Ohkuma M."/>
        </authorList>
    </citation>
    <scope>NUCLEOTIDE SEQUENCE</scope>
    <source>
        <strain evidence="4">JCM 31311</strain>
    </source>
</reference>
<dbReference type="InterPro" id="IPR018247">
    <property type="entry name" value="EF_Hand_1_Ca_BS"/>
</dbReference>
<proteinExistence type="predicted"/>
<feature type="compositionally biased region" description="Low complexity" evidence="1">
    <location>
        <begin position="411"/>
        <end position="430"/>
    </location>
</feature>
<keyword evidence="2" id="KW-0732">Signal</keyword>
<dbReference type="RefSeq" id="WP_189089411.1">
    <property type="nucleotide sequence ID" value="NZ_BMQL01000007.1"/>
</dbReference>
<name>A0A918F663_9DEIO</name>
<dbReference type="EMBL" id="BMQL01000007">
    <property type="protein sequence ID" value="GGR05024.1"/>
    <property type="molecule type" value="Genomic_DNA"/>
</dbReference>
<feature type="region of interest" description="Disordered" evidence="1">
    <location>
        <begin position="395"/>
        <end position="431"/>
    </location>
</feature>
<dbReference type="NCBIfam" id="TIGR01451">
    <property type="entry name" value="B_ant_repeat"/>
    <property type="match status" value="1"/>
</dbReference>
<feature type="compositionally biased region" description="Polar residues" evidence="1">
    <location>
        <begin position="209"/>
        <end position="220"/>
    </location>
</feature>
<dbReference type="PROSITE" id="PS00018">
    <property type="entry name" value="EF_HAND_1"/>
    <property type="match status" value="1"/>
</dbReference>
<evidence type="ECO:0000313" key="5">
    <source>
        <dbReference type="Proteomes" id="UP000603865"/>
    </source>
</evidence>
<protein>
    <recommendedName>
        <fullName evidence="3">DUF11 domain-containing protein</fullName>
    </recommendedName>
</protein>
<dbReference type="InterPro" id="IPR047589">
    <property type="entry name" value="DUF11_rpt"/>
</dbReference>
<feature type="region of interest" description="Disordered" evidence="1">
    <location>
        <begin position="236"/>
        <end position="257"/>
    </location>
</feature>
<dbReference type="AlphaFoldDB" id="A0A918F663"/>
<feature type="signal peptide" evidence="2">
    <location>
        <begin position="1"/>
        <end position="21"/>
    </location>
</feature>
<organism evidence="4 5">
    <name type="scientific">Deinococcus ruber</name>
    <dbReference type="NCBI Taxonomy" id="1848197"/>
    <lineage>
        <taxon>Bacteria</taxon>
        <taxon>Thermotogati</taxon>
        <taxon>Deinococcota</taxon>
        <taxon>Deinococci</taxon>
        <taxon>Deinococcales</taxon>
        <taxon>Deinococcaceae</taxon>
        <taxon>Deinococcus</taxon>
    </lineage>
</organism>
<comment type="caution">
    <text evidence="4">The sequence shown here is derived from an EMBL/GenBank/DDBJ whole genome shotgun (WGS) entry which is preliminary data.</text>
</comment>
<evidence type="ECO:0000256" key="2">
    <source>
        <dbReference type="SAM" id="SignalP"/>
    </source>
</evidence>
<feature type="region of interest" description="Disordered" evidence="1">
    <location>
        <begin position="318"/>
        <end position="342"/>
    </location>
</feature>
<evidence type="ECO:0000259" key="3">
    <source>
        <dbReference type="Pfam" id="PF01345"/>
    </source>
</evidence>